<keyword evidence="2 4" id="KW-0863">Zinc-finger</keyword>
<dbReference type="PROSITE" id="PS50089">
    <property type="entry name" value="ZF_RING_2"/>
    <property type="match status" value="1"/>
</dbReference>
<dbReference type="PANTHER" id="PTHR12616">
    <property type="entry name" value="VACUOLAR PROTEIN SORTING VPS41"/>
    <property type="match status" value="1"/>
</dbReference>
<evidence type="ECO:0000313" key="6">
    <source>
        <dbReference type="EMBL" id="RCN31597.1"/>
    </source>
</evidence>
<dbReference type="PANTHER" id="PTHR12616:SF8">
    <property type="entry name" value="VACUOLAR PROTEIN SORTING-ASSOCIATED PROTEIN 8 HOMOLOG"/>
    <property type="match status" value="1"/>
</dbReference>
<proteinExistence type="inferred from homology"/>
<dbReference type="OrthoDB" id="289913at2759"/>
<evidence type="ECO:0000256" key="1">
    <source>
        <dbReference type="ARBA" id="ARBA00009422"/>
    </source>
</evidence>
<evidence type="ECO:0000256" key="3">
    <source>
        <dbReference type="ARBA" id="ARBA00022833"/>
    </source>
</evidence>
<evidence type="ECO:0000313" key="7">
    <source>
        <dbReference type="Proteomes" id="UP000252519"/>
    </source>
</evidence>
<comment type="caution">
    <text evidence="6">The sequence shown here is derived from an EMBL/GenBank/DDBJ whole genome shotgun (WGS) entry which is preliminary data.</text>
</comment>
<dbReference type="GO" id="GO:0006623">
    <property type="term" value="P:protein targeting to vacuole"/>
    <property type="evidence" value="ECO:0007669"/>
    <property type="project" value="InterPro"/>
</dbReference>
<protein>
    <recommendedName>
        <fullName evidence="5">RING-type domain-containing protein</fullName>
    </recommendedName>
</protein>
<dbReference type="GO" id="GO:0008270">
    <property type="term" value="F:zinc ion binding"/>
    <property type="evidence" value="ECO:0007669"/>
    <property type="project" value="UniProtKB-KW"/>
</dbReference>
<dbReference type="Pfam" id="PF12816">
    <property type="entry name" value="TPR_Vps8"/>
    <property type="match status" value="1"/>
</dbReference>
<evidence type="ECO:0000259" key="5">
    <source>
        <dbReference type="PROSITE" id="PS50089"/>
    </source>
</evidence>
<dbReference type="SUPFAM" id="SSF50978">
    <property type="entry name" value="WD40 repeat-like"/>
    <property type="match status" value="1"/>
</dbReference>
<dbReference type="InterPro" id="IPR045111">
    <property type="entry name" value="Vps41/Vps8"/>
</dbReference>
<dbReference type="Gene3D" id="2.130.10.10">
    <property type="entry name" value="YVTN repeat-like/Quinoprotein amine dehydrogenase"/>
    <property type="match status" value="1"/>
</dbReference>
<dbReference type="InterPro" id="IPR015943">
    <property type="entry name" value="WD40/YVTN_repeat-like_dom_sf"/>
</dbReference>
<dbReference type="InterPro" id="IPR001841">
    <property type="entry name" value="Znf_RING"/>
</dbReference>
<sequence length="1233" mass="137864">MNSVTGSTDAEDWLDISDSLSLPSLSLDDVLNEVSHLDDEPFDGGLSESAGISPSPVPIPANYKLDNAVKTKRLESISHQLVSFRSKNGSAVAVAHSGSHTAVATSKGSLLIFDAEGRLERFWSGGDSDGSASCVTFSEGGKYVAVGYSKGFVKVINLKNGVVEELIKEAVQIGRGVLQVLYLDSGRTILTLDSGGSVFEMHTRHRFRLGKSRIRCIFSGCNGEVLHMRLLPHSLLALLTVSKILIVSTRMGGSIVCVFPLEINAQFPPLLDFTEELSRESKTNGERGCFRVCVGRGQTLSLFKLIPRNIGTPQKAATLVQKIQLPQLAVNICFLSNNFLIAFDEKGNCMSVRDGKYVVPQDTSSCRISLFFSTSDYKGLTTGGNVSPAMQCLAERACYQSVCRNRLHSSVIVLSHDELYEVSLLSEDDQMELFQSRGDYVSACLYLLDIYRGRVRAEKQFLDSLPRHLSEQLRRLVDVAMGGCKEGKVAELVAHYKAYISILLTVSIGTRSFTSLYDDIWPRVERDVISRSIFLESLDEFVLDGTLESPPPVLVSEYLSHLASEGHFSQLQASVVRFPIHCIDIHYVMSTCKQNGLYDGIIYVMNKAFGDYLSPLEEMLCDVSSFASHEVLSDSEVERGNRLLLYLHCCLAGHAYPYGTLPPEQLSVVPDQVYRCITSLKGKDGTSATVNYPYLRLLLLFDAQQFIHVIGTCADAPIFQSENRLQRLIEIIGRLSTELREESALVHFLLLISQLAESSSILIPIELVEDVVTTLMRLDWHHSSAEFAIVETLRTAPQIDKKGVLRMALSPFRKGICTFIYCGERKFVDLIKSYVRHGEHEGIFPLIRQILQADLSQQEMHEISEVVYGLIPQLVTVNPEQCALLVIDCLPDYLAGLRPQTPEERKACFPLLKAAFNIKRERQETFLQMDEDVDEHHFGIVFEGIVNQKLEDLDTALQDLLLYWLPTGSRTDFCLNLAAEADCANSTILLMEARGLLDNAFEVLFKQINESNGDQQRFVYWLDKGLSFCTCHSGFSHSRGWLLRIMRAATGAVAEENSIDMEFRLRSLASGILENGSEHSLELVECLLDYPSFRHGLFSDYASLINRILGTCSHEKFVTKQLLLCIDQESAEDLHSMRGQLCRKIAGVIEEQCIICHTGVTKAAYLFSCGHLVHMECDNGERRCPCLDDNVKKFTRNRYEVNASLLGSRYKRRSQETRDIFVNWNNVMLLTPH</sequence>
<dbReference type="InterPro" id="IPR025941">
    <property type="entry name" value="Vps8_central_dom"/>
</dbReference>
<dbReference type="Proteomes" id="UP000252519">
    <property type="component" value="Unassembled WGS sequence"/>
</dbReference>
<feature type="domain" description="RING-type" evidence="5">
    <location>
        <begin position="1153"/>
        <end position="1185"/>
    </location>
</feature>
<accession>A0A368FN37</accession>
<dbReference type="GO" id="GO:0034058">
    <property type="term" value="P:endosomal vesicle fusion"/>
    <property type="evidence" value="ECO:0007669"/>
    <property type="project" value="TreeGrafter"/>
</dbReference>
<evidence type="ECO:0000256" key="2">
    <source>
        <dbReference type="ARBA" id="ARBA00022771"/>
    </source>
</evidence>
<keyword evidence="2 4" id="KW-0479">Metal-binding</keyword>
<dbReference type="STRING" id="29170.A0A368FN37"/>
<name>A0A368FN37_ANCCA</name>
<keyword evidence="3" id="KW-0862">Zinc</keyword>
<gene>
    <name evidence="6" type="ORF">ANCCAN_22612</name>
</gene>
<dbReference type="Pfam" id="PF23410">
    <property type="entry name" value="Beta-prop_VPS8"/>
    <property type="match status" value="1"/>
</dbReference>
<dbReference type="EMBL" id="JOJR01001260">
    <property type="protein sequence ID" value="RCN31597.1"/>
    <property type="molecule type" value="Genomic_DNA"/>
</dbReference>
<reference evidence="6 7" key="1">
    <citation type="submission" date="2014-10" db="EMBL/GenBank/DDBJ databases">
        <title>Draft genome of the hookworm Ancylostoma caninum.</title>
        <authorList>
            <person name="Mitreva M."/>
        </authorList>
    </citation>
    <scope>NUCLEOTIDE SEQUENCE [LARGE SCALE GENOMIC DNA]</scope>
    <source>
        <strain evidence="6 7">Baltimore</strain>
    </source>
</reference>
<dbReference type="GO" id="GO:0005770">
    <property type="term" value="C:late endosome"/>
    <property type="evidence" value="ECO:0007669"/>
    <property type="project" value="TreeGrafter"/>
</dbReference>
<comment type="similarity">
    <text evidence="1">Belongs to the VPS8 family.</text>
</comment>
<organism evidence="6 7">
    <name type="scientific">Ancylostoma caninum</name>
    <name type="common">Dog hookworm</name>
    <dbReference type="NCBI Taxonomy" id="29170"/>
    <lineage>
        <taxon>Eukaryota</taxon>
        <taxon>Metazoa</taxon>
        <taxon>Ecdysozoa</taxon>
        <taxon>Nematoda</taxon>
        <taxon>Chromadorea</taxon>
        <taxon>Rhabditida</taxon>
        <taxon>Rhabditina</taxon>
        <taxon>Rhabditomorpha</taxon>
        <taxon>Strongyloidea</taxon>
        <taxon>Ancylostomatidae</taxon>
        <taxon>Ancylostomatinae</taxon>
        <taxon>Ancylostoma</taxon>
    </lineage>
</organism>
<evidence type="ECO:0000256" key="4">
    <source>
        <dbReference type="PROSITE-ProRule" id="PRU00175"/>
    </source>
</evidence>
<dbReference type="AlphaFoldDB" id="A0A368FN37"/>
<dbReference type="InterPro" id="IPR036322">
    <property type="entry name" value="WD40_repeat_dom_sf"/>
</dbReference>
<dbReference type="GO" id="GO:0030897">
    <property type="term" value="C:HOPS complex"/>
    <property type="evidence" value="ECO:0007669"/>
    <property type="project" value="TreeGrafter"/>
</dbReference>
<keyword evidence="7" id="KW-1185">Reference proteome</keyword>